<sequence length="75" mass="8936">MGNLFLTVLGDVSLYEQYFRNDGTDDSQEIQRRRGGLGSTHQFDKLLSLYFVLAFRYSRTFLPHYHPYYHNISIR</sequence>
<dbReference type="AlphaFoldDB" id="A0A016TFA5"/>
<name>A0A016TFA5_9BILA</name>
<dbReference type="EMBL" id="JARK01001444">
    <property type="protein sequence ID" value="EYC01357.1"/>
    <property type="molecule type" value="Genomic_DNA"/>
</dbReference>
<protein>
    <submittedName>
        <fullName evidence="1">Uncharacterized protein</fullName>
    </submittedName>
</protein>
<evidence type="ECO:0000313" key="1">
    <source>
        <dbReference type="EMBL" id="EYC01357.1"/>
    </source>
</evidence>
<comment type="caution">
    <text evidence="1">The sequence shown here is derived from an EMBL/GenBank/DDBJ whole genome shotgun (WGS) entry which is preliminary data.</text>
</comment>
<gene>
    <name evidence="1" type="primary">Acey_s0108.g58</name>
    <name evidence="1" type="ORF">Y032_0108g58</name>
</gene>
<evidence type="ECO:0000313" key="2">
    <source>
        <dbReference type="Proteomes" id="UP000024635"/>
    </source>
</evidence>
<dbReference type="Proteomes" id="UP000024635">
    <property type="component" value="Unassembled WGS sequence"/>
</dbReference>
<keyword evidence="2" id="KW-1185">Reference proteome</keyword>
<accession>A0A016TFA5</accession>
<organism evidence="1 2">
    <name type="scientific">Ancylostoma ceylanicum</name>
    <dbReference type="NCBI Taxonomy" id="53326"/>
    <lineage>
        <taxon>Eukaryota</taxon>
        <taxon>Metazoa</taxon>
        <taxon>Ecdysozoa</taxon>
        <taxon>Nematoda</taxon>
        <taxon>Chromadorea</taxon>
        <taxon>Rhabditida</taxon>
        <taxon>Rhabditina</taxon>
        <taxon>Rhabditomorpha</taxon>
        <taxon>Strongyloidea</taxon>
        <taxon>Ancylostomatidae</taxon>
        <taxon>Ancylostomatinae</taxon>
        <taxon>Ancylostoma</taxon>
    </lineage>
</organism>
<proteinExistence type="predicted"/>
<reference evidence="2" key="1">
    <citation type="journal article" date="2015" name="Nat. Genet.">
        <title>The genome and transcriptome of the zoonotic hookworm Ancylostoma ceylanicum identify infection-specific gene families.</title>
        <authorList>
            <person name="Schwarz E.M."/>
            <person name="Hu Y."/>
            <person name="Antoshechkin I."/>
            <person name="Miller M.M."/>
            <person name="Sternberg P.W."/>
            <person name="Aroian R.V."/>
        </authorList>
    </citation>
    <scope>NUCLEOTIDE SEQUENCE</scope>
    <source>
        <strain evidence="2">HY135</strain>
    </source>
</reference>